<feature type="chain" id="PRO_5004672313" description="SAG family member" evidence="1">
    <location>
        <begin position="25"/>
        <end position="228"/>
    </location>
</feature>
<dbReference type="EMBL" id="HG710173">
    <property type="protein sequence ID" value="CDJ45644.1"/>
    <property type="molecule type" value="Genomic_DNA"/>
</dbReference>
<proteinExistence type="predicted"/>
<dbReference type="Proteomes" id="UP000030750">
    <property type="component" value="Unassembled WGS sequence"/>
</dbReference>
<reference evidence="2" key="1">
    <citation type="submission" date="2013-10" db="EMBL/GenBank/DDBJ databases">
        <title>Genomic analysis of the causative agents of coccidiosis in chickens.</title>
        <authorList>
            <person name="Reid A.J."/>
            <person name="Blake D."/>
            <person name="Billington K."/>
            <person name="Browne H."/>
            <person name="Dunn M."/>
            <person name="Hung S."/>
            <person name="Kawahara F."/>
            <person name="Miranda-Saavedra D."/>
            <person name="Mourier T."/>
            <person name="Nagra H."/>
            <person name="Otto T.D."/>
            <person name="Rawlings N."/>
            <person name="Sanchez A."/>
            <person name="Sanders M."/>
            <person name="Subramaniam C."/>
            <person name="Tay Y."/>
            <person name="Dear P."/>
            <person name="Doerig C."/>
            <person name="Gruber A."/>
            <person name="Parkinson J."/>
            <person name="Shirley M."/>
            <person name="Wan K.L."/>
            <person name="Berriman M."/>
            <person name="Tomley F."/>
            <person name="Pain A."/>
        </authorList>
    </citation>
    <scope>NUCLEOTIDE SEQUENCE [LARGE SCALE GENOMIC DNA]</scope>
    <source>
        <strain evidence="2">Houghton</strain>
    </source>
</reference>
<protein>
    <recommendedName>
        <fullName evidence="4">SAG family member</fullName>
    </recommendedName>
</protein>
<keyword evidence="3" id="KW-1185">Reference proteome</keyword>
<keyword evidence="1" id="KW-0732">Signal</keyword>
<feature type="signal peptide" evidence="1">
    <location>
        <begin position="1"/>
        <end position="24"/>
    </location>
</feature>
<evidence type="ECO:0000256" key="1">
    <source>
        <dbReference type="SAM" id="SignalP"/>
    </source>
</evidence>
<sequence>MSSFYKTAAAVCLVALSGLQSAVADDNTYKFVAEEVTEADAYFAANLARNGKLPVQISAVARDDELIAALKKKVESKPQHTGQACEATHITSNLETIFHHAFDYKTGTTPDYLALLQNAIDSGLTVFNLVPAEERDTGLDGASREVARGNAENQTEKAVLFCELSPAVTSDKTPFDEEYFTGLASRTAQLSEMTEDDLKAPTNDGTAATAVPTVLAAGLVAMLTAVLV</sequence>
<organism evidence="2 3">
    <name type="scientific">Eimeria brunetti</name>
    <dbReference type="NCBI Taxonomy" id="51314"/>
    <lineage>
        <taxon>Eukaryota</taxon>
        <taxon>Sar</taxon>
        <taxon>Alveolata</taxon>
        <taxon>Apicomplexa</taxon>
        <taxon>Conoidasida</taxon>
        <taxon>Coccidia</taxon>
        <taxon>Eucoccidiorida</taxon>
        <taxon>Eimeriorina</taxon>
        <taxon>Eimeriidae</taxon>
        <taxon>Eimeria</taxon>
    </lineage>
</organism>
<dbReference type="OrthoDB" id="348012at2759"/>
<evidence type="ECO:0000313" key="2">
    <source>
        <dbReference type="EMBL" id="CDJ45644.1"/>
    </source>
</evidence>
<name>U6LAR0_9EIME</name>
<evidence type="ECO:0000313" key="3">
    <source>
        <dbReference type="Proteomes" id="UP000030750"/>
    </source>
</evidence>
<accession>U6LAR0</accession>
<dbReference type="VEuPathDB" id="ToxoDB:EBH_0041120"/>
<evidence type="ECO:0008006" key="4">
    <source>
        <dbReference type="Google" id="ProtNLM"/>
    </source>
</evidence>
<gene>
    <name evidence="2" type="ORF">EBH_0041120</name>
</gene>
<reference evidence="2" key="2">
    <citation type="submission" date="2013-10" db="EMBL/GenBank/DDBJ databases">
        <authorList>
            <person name="Aslett M."/>
        </authorList>
    </citation>
    <scope>NUCLEOTIDE SEQUENCE [LARGE SCALE GENOMIC DNA]</scope>
    <source>
        <strain evidence="2">Houghton</strain>
    </source>
</reference>
<dbReference type="AlphaFoldDB" id="U6LAR0"/>